<organism evidence="1 2">
    <name type="scientific">Bacteroides oleiciplenus</name>
    <dbReference type="NCBI Taxonomy" id="626931"/>
    <lineage>
        <taxon>Bacteria</taxon>
        <taxon>Pseudomonadati</taxon>
        <taxon>Bacteroidota</taxon>
        <taxon>Bacteroidia</taxon>
        <taxon>Bacteroidales</taxon>
        <taxon>Bacteroidaceae</taxon>
        <taxon>Bacteroides</taxon>
    </lineage>
</organism>
<evidence type="ECO:0000313" key="2">
    <source>
        <dbReference type="Proteomes" id="UP000260983"/>
    </source>
</evidence>
<sequence>MKTILYLIVFILLPVTKLRPPIAGRIVSTWGLFILQLRATQPPTEKRSFADGITAFSLKQKRKRKGANGD</sequence>
<protein>
    <submittedName>
        <fullName evidence="1">Uncharacterized protein</fullName>
    </submittedName>
</protein>
<dbReference type="EMBL" id="QSUL01000005">
    <property type="protein sequence ID" value="RGN36414.1"/>
    <property type="molecule type" value="Genomic_DNA"/>
</dbReference>
<dbReference type="AlphaFoldDB" id="A0A3E5BFS9"/>
<comment type="caution">
    <text evidence="1">The sequence shown here is derived from an EMBL/GenBank/DDBJ whole genome shotgun (WGS) entry which is preliminary data.</text>
</comment>
<accession>A0A3E5BFS9</accession>
<dbReference type="Proteomes" id="UP000260983">
    <property type="component" value="Unassembled WGS sequence"/>
</dbReference>
<evidence type="ECO:0000313" key="1">
    <source>
        <dbReference type="EMBL" id="RGN36414.1"/>
    </source>
</evidence>
<name>A0A3E5BFS9_9BACE</name>
<proteinExistence type="predicted"/>
<gene>
    <name evidence="1" type="ORF">DXB65_08380</name>
</gene>
<reference evidence="1 2" key="1">
    <citation type="submission" date="2018-08" db="EMBL/GenBank/DDBJ databases">
        <title>A genome reference for cultivated species of the human gut microbiota.</title>
        <authorList>
            <person name="Zou Y."/>
            <person name="Xue W."/>
            <person name="Luo G."/>
        </authorList>
    </citation>
    <scope>NUCLEOTIDE SEQUENCE [LARGE SCALE GENOMIC DNA]</scope>
    <source>
        <strain evidence="1 2">OM05-15BH</strain>
    </source>
</reference>